<dbReference type="PANTHER" id="PTHR23322">
    <property type="entry name" value="FAS-ASSOCIATED PROTEIN"/>
    <property type="match status" value="1"/>
</dbReference>
<feature type="region of interest" description="Disordered" evidence="2">
    <location>
        <begin position="50"/>
        <end position="74"/>
    </location>
</feature>
<dbReference type="Pfam" id="PF21021">
    <property type="entry name" value="FAF1"/>
    <property type="match status" value="1"/>
</dbReference>
<dbReference type="Proteomes" id="UP001652621">
    <property type="component" value="Unplaced"/>
</dbReference>
<dbReference type="InterPro" id="IPR001012">
    <property type="entry name" value="UBX_dom"/>
</dbReference>
<proteinExistence type="predicted"/>
<dbReference type="EnsemblMetazoa" id="MDOA009422-RB">
    <property type="protein sequence ID" value="MDOA009422-PB"/>
    <property type="gene ID" value="MDOA009422"/>
</dbReference>
<dbReference type="Gene3D" id="3.10.20.90">
    <property type="entry name" value="Phosphatidylinositol 3-kinase Catalytic Subunit, Chain A, domain 1"/>
    <property type="match status" value="3"/>
</dbReference>
<accession>A0A1I8MXI0</accession>
<dbReference type="GO" id="GO:0036503">
    <property type="term" value="P:ERAD pathway"/>
    <property type="evidence" value="ECO:0007669"/>
    <property type="project" value="TreeGrafter"/>
</dbReference>
<evidence type="ECO:0000313" key="6">
    <source>
        <dbReference type="RefSeq" id="XP_011290875.1"/>
    </source>
</evidence>
<dbReference type="CDD" id="cd14413">
    <property type="entry name" value="UBA_FAF1"/>
    <property type="match status" value="1"/>
</dbReference>
<dbReference type="InterPro" id="IPR050730">
    <property type="entry name" value="UBX_domain-protein"/>
</dbReference>
<gene>
    <name evidence="4" type="primary">101899673</name>
    <name evidence="6" type="synonym">LOC101899673</name>
</gene>
<evidence type="ECO:0000256" key="1">
    <source>
        <dbReference type="SAM" id="Coils"/>
    </source>
</evidence>
<dbReference type="SMART" id="SM00166">
    <property type="entry name" value="UBX"/>
    <property type="match status" value="1"/>
</dbReference>
<evidence type="ECO:0000259" key="3">
    <source>
        <dbReference type="PROSITE" id="PS50033"/>
    </source>
</evidence>
<keyword evidence="1" id="KW-0175">Coiled coil</keyword>
<feature type="domain" description="UBX" evidence="3">
    <location>
        <begin position="639"/>
        <end position="716"/>
    </location>
</feature>
<dbReference type="InterPro" id="IPR049483">
    <property type="entry name" value="FAF1_2-like_UAS"/>
</dbReference>
<dbReference type="VEuPathDB" id="VectorBase:MDOMA2_002009"/>
<dbReference type="GO" id="GO:0005783">
    <property type="term" value="C:endoplasmic reticulum"/>
    <property type="evidence" value="ECO:0007669"/>
    <property type="project" value="TreeGrafter"/>
</dbReference>
<evidence type="ECO:0000256" key="2">
    <source>
        <dbReference type="SAM" id="MobiDB-lite"/>
    </source>
</evidence>
<dbReference type="SMART" id="SM00594">
    <property type="entry name" value="UAS"/>
    <property type="match status" value="1"/>
</dbReference>
<dbReference type="AlphaFoldDB" id="A0A1I8MXI0"/>
<name>A0A1I8MXI0_MUSDO</name>
<dbReference type="InterPro" id="IPR029071">
    <property type="entry name" value="Ubiquitin-like_domsf"/>
</dbReference>
<dbReference type="CDD" id="cd01771">
    <property type="entry name" value="UBX_UBXN3A"/>
    <property type="match status" value="1"/>
</dbReference>
<dbReference type="PANTHER" id="PTHR23322:SF96">
    <property type="entry name" value="FAS-ASSOCIATED FACTOR 1"/>
    <property type="match status" value="1"/>
</dbReference>
<dbReference type="SUPFAM" id="SSF52833">
    <property type="entry name" value="Thioredoxin-like"/>
    <property type="match status" value="1"/>
</dbReference>
<dbReference type="PROSITE" id="PS50033">
    <property type="entry name" value="UBX"/>
    <property type="match status" value="1"/>
</dbReference>
<reference evidence="4" key="1">
    <citation type="submission" date="2020-05" db="UniProtKB">
        <authorList>
            <consortium name="EnsemblMetazoa"/>
        </authorList>
    </citation>
    <scope>IDENTIFICATION</scope>
    <source>
        <strain evidence="4">Aabys</strain>
    </source>
</reference>
<dbReference type="Gene3D" id="1.10.8.10">
    <property type="entry name" value="DNA helicase RuvA subunit, C-terminal domain"/>
    <property type="match status" value="1"/>
</dbReference>
<dbReference type="Pfam" id="PF00789">
    <property type="entry name" value="UBX"/>
    <property type="match status" value="1"/>
</dbReference>
<dbReference type="SUPFAM" id="SSF54236">
    <property type="entry name" value="Ubiquitin-like"/>
    <property type="match status" value="3"/>
</dbReference>
<dbReference type="InterPro" id="IPR033043">
    <property type="entry name" value="FAF1-like_UBX"/>
</dbReference>
<dbReference type="Gene3D" id="3.40.30.10">
    <property type="entry name" value="Glutaredoxin"/>
    <property type="match status" value="1"/>
</dbReference>
<keyword evidence="5" id="KW-1185">Reference proteome</keyword>
<dbReference type="GO" id="GO:0005634">
    <property type="term" value="C:nucleus"/>
    <property type="evidence" value="ECO:0007669"/>
    <property type="project" value="TreeGrafter"/>
</dbReference>
<dbReference type="GO" id="GO:0043130">
    <property type="term" value="F:ubiquitin binding"/>
    <property type="evidence" value="ECO:0007669"/>
    <property type="project" value="TreeGrafter"/>
</dbReference>
<evidence type="ECO:0000313" key="5">
    <source>
        <dbReference type="Proteomes" id="UP001652621"/>
    </source>
</evidence>
<dbReference type="SMR" id="A0A1I8MXI0"/>
<dbReference type="InterPro" id="IPR006577">
    <property type="entry name" value="UAS"/>
</dbReference>
<evidence type="ECO:0000313" key="4">
    <source>
        <dbReference type="EnsemblMetazoa" id="MDOA009422-PB"/>
    </source>
</evidence>
<dbReference type="Pfam" id="PF14555">
    <property type="entry name" value="UBA_4"/>
    <property type="match status" value="1"/>
</dbReference>
<sequence length="719" mass="80116">MSENKEEILANFQSITGIDDVGEAFSHLEECSWDLMAAIQRVIPQEDPVPQAAAASATPPLRPENNLSSSIRNATSSSTSALNDFSLAPGPSKNCPRWLKNASANNLGSSAAESAFVPVASTSADPDIIDLTSDMDLAENRASTAFSPSSSSAKQILFNIHFDQQVYGILLPSSATIQQLKNKVHDATGVPICRQALRGWPPAKLHDAQIPTTKLSTLGLSAENDLILIDFTEEGYMDFENDEVSSRLEKKFVLTIVQQPSGVRHELSFSGRTTVQEVKTNVYYVTDIPVRHQEWTGWPHGCDNDTTLAQSGIQLSHNFILHNAADKLRNNANNSSSTTRSSNLFSAVGLDTDSSADEFEDASDFNASEEFFTDPLPLQPTTRHLIPNNTDSEITGSLKFIENYKQRFGEPCPMFFPGSLEDALKEACHKPARERKLLAIYLHHGESILTNVFCDRLMKHENILQQFAEHFILYGWDLTHESNKHLFLSSVTACISNTASITVRNISVDKLPSILVIGKSRLSGRSSCEVLSVIHGNVDLDDLLSRLWEAVDMYNDHLKVEIAEEDARAARDQVKAEQDMAYEQTLQADIAKEAARRQKEAAIAAERQRLESEKAEEEARRESIRMVAEQSLPKEPNETETNISKIRVRKPTGDFLERRFYTENTLQDLLNFVASKGFLIDAYKVISSWPRRDLTAIDSNQTLQSLKLYPQETVILEER</sequence>
<reference evidence="6" key="2">
    <citation type="submission" date="2025-04" db="UniProtKB">
        <authorList>
            <consortium name="RefSeq"/>
        </authorList>
    </citation>
    <scope>IDENTIFICATION</scope>
    <source>
        <strain evidence="6">Aabys</strain>
    </source>
</reference>
<protein>
    <submittedName>
        <fullName evidence="6">FAS-associated factor 1 isoform X1</fullName>
    </submittedName>
</protein>
<dbReference type="RefSeq" id="XP_011290875.1">
    <property type="nucleotide sequence ID" value="XM_011292573.2"/>
</dbReference>
<dbReference type="VEuPathDB" id="VectorBase:MDOA009422"/>
<dbReference type="STRING" id="7370.A0A1I8MXI0"/>
<dbReference type="InterPro" id="IPR044541">
    <property type="entry name" value="FAF1_UBA"/>
</dbReference>
<dbReference type="OrthoDB" id="1920064at2759"/>
<dbReference type="InterPro" id="IPR036249">
    <property type="entry name" value="Thioredoxin-like_sf"/>
</dbReference>
<organism evidence="4">
    <name type="scientific">Musca domestica</name>
    <name type="common">House fly</name>
    <dbReference type="NCBI Taxonomy" id="7370"/>
    <lineage>
        <taxon>Eukaryota</taxon>
        <taxon>Metazoa</taxon>
        <taxon>Ecdysozoa</taxon>
        <taxon>Arthropoda</taxon>
        <taxon>Hexapoda</taxon>
        <taxon>Insecta</taxon>
        <taxon>Pterygota</taxon>
        <taxon>Neoptera</taxon>
        <taxon>Endopterygota</taxon>
        <taxon>Diptera</taxon>
        <taxon>Brachycera</taxon>
        <taxon>Muscomorpha</taxon>
        <taxon>Muscoidea</taxon>
        <taxon>Muscidae</taxon>
        <taxon>Musca</taxon>
    </lineage>
</organism>
<feature type="coiled-coil region" evidence="1">
    <location>
        <begin position="560"/>
        <end position="627"/>
    </location>
</feature>